<proteinExistence type="predicted"/>
<evidence type="ECO:0000256" key="1">
    <source>
        <dbReference type="SAM" id="MobiDB-lite"/>
    </source>
</evidence>
<dbReference type="RefSeq" id="WP_184751746.1">
    <property type="nucleotide sequence ID" value="NZ_BAAAJR010000001.1"/>
</dbReference>
<accession>A0A7X0KVZ5</accession>
<evidence type="ECO:0000313" key="2">
    <source>
        <dbReference type="EMBL" id="MBB6392703.1"/>
    </source>
</evidence>
<organism evidence="2 3">
    <name type="scientific">Microbacterium thalassium</name>
    <dbReference type="NCBI Taxonomy" id="362649"/>
    <lineage>
        <taxon>Bacteria</taxon>
        <taxon>Bacillati</taxon>
        <taxon>Actinomycetota</taxon>
        <taxon>Actinomycetes</taxon>
        <taxon>Micrococcales</taxon>
        <taxon>Microbacteriaceae</taxon>
        <taxon>Microbacterium</taxon>
    </lineage>
</organism>
<gene>
    <name evidence="2" type="ORF">HD594_003016</name>
</gene>
<name>A0A7X0KVZ5_9MICO</name>
<comment type="caution">
    <text evidence="2">The sequence shown here is derived from an EMBL/GenBank/DDBJ whole genome shotgun (WGS) entry which is preliminary data.</text>
</comment>
<evidence type="ECO:0000313" key="3">
    <source>
        <dbReference type="Proteomes" id="UP000537775"/>
    </source>
</evidence>
<feature type="region of interest" description="Disordered" evidence="1">
    <location>
        <begin position="120"/>
        <end position="141"/>
    </location>
</feature>
<keyword evidence="3" id="KW-1185">Reference proteome</keyword>
<protein>
    <submittedName>
        <fullName evidence="2">Uncharacterized protein</fullName>
    </submittedName>
</protein>
<dbReference type="Proteomes" id="UP000537775">
    <property type="component" value="Unassembled WGS sequence"/>
</dbReference>
<sequence>MHDSLWSDQRFREFLTLLRGGVFAPPIEDAERDEFLRQARIRLVPGVQRRVLADVGASVDPDGVALVAFEVLEDTGWEERSRRTWLLASSDPWAYLTDLVARELTRAYGESVRRVGDDDDLAGIANASSRPALESGERGVE</sequence>
<reference evidence="2 3" key="1">
    <citation type="submission" date="2020-08" db="EMBL/GenBank/DDBJ databases">
        <title>Sequencing the genomes of 1000 actinobacteria strains.</title>
        <authorList>
            <person name="Klenk H.-P."/>
        </authorList>
    </citation>
    <scope>NUCLEOTIDE SEQUENCE [LARGE SCALE GENOMIC DNA]</scope>
    <source>
        <strain evidence="2 3">DSM 12511</strain>
    </source>
</reference>
<dbReference type="AlphaFoldDB" id="A0A7X0KVZ5"/>
<dbReference type="EMBL" id="JACHML010000001">
    <property type="protein sequence ID" value="MBB6392703.1"/>
    <property type="molecule type" value="Genomic_DNA"/>
</dbReference>